<protein>
    <recommendedName>
        <fullName evidence="3">TP-1001-like C-terminal domain-containing protein</fullName>
    </recommendedName>
</protein>
<dbReference type="EMBL" id="ATFF01000006">
    <property type="protein sequence ID" value="EPF31276.1"/>
    <property type="molecule type" value="Genomic_DNA"/>
</dbReference>
<dbReference type="OrthoDB" id="369743at2"/>
<organism evidence="4 5">
    <name type="scientific">Treponema maltophilum ATCC 51939</name>
    <dbReference type="NCBI Taxonomy" id="1125699"/>
    <lineage>
        <taxon>Bacteria</taxon>
        <taxon>Pseudomonadati</taxon>
        <taxon>Spirochaetota</taxon>
        <taxon>Spirochaetia</taxon>
        <taxon>Spirochaetales</taxon>
        <taxon>Treponemataceae</taxon>
        <taxon>Treponema</taxon>
    </lineage>
</organism>
<keyword evidence="5" id="KW-1185">Reference proteome</keyword>
<dbReference type="eggNOG" id="ENOG5033P4X">
    <property type="taxonomic scope" value="Bacteria"/>
</dbReference>
<proteinExistence type="predicted"/>
<keyword evidence="2" id="KW-0732">Signal</keyword>
<evidence type="ECO:0000313" key="5">
    <source>
        <dbReference type="Proteomes" id="UP000014541"/>
    </source>
</evidence>
<name>S3K2X5_TREMA</name>
<dbReference type="PROSITE" id="PS51257">
    <property type="entry name" value="PROKAR_LIPOPROTEIN"/>
    <property type="match status" value="1"/>
</dbReference>
<dbReference type="RefSeq" id="WP_016525887.1">
    <property type="nucleotide sequence ID" value="NZ_KE332518.1"/>
</dbReference>
<dbReference type="Pfam" id="PF26342">
    <property type="entry name" value="TP_1001_2nd"/>
    <property type="match status" value="1"/>
</dbReference>
<evidence type="ECO:0000259" key="3">
    <source>
        <dbReference type="Pfam" id="PF26342"/>
    </source>
</evidence>
<feature type="region of interest" description="Disordered" evidence="1">
    <location>
        <begin position="385"/>
        <end position="405"/>
    </location>
</feature>
<feature type="domain" description="TP-1001-like C-terminal" evidence="3">
    <location>
        <begin position="177"/>
        <end position="382"/>
    </location>
</feature>
<reference evidence="4 5" key="1">
    <citation type="submission" date="2013-04" db="EMBL/GenBank/DDBJ databases">
        <title>The Genome Sequence of Treponema maltophilum ATCC 51939.</title>
        <authorList>
            <consortium name="The Broad Institute Genomics Platform"/>
            <person name="Earl A."/>
            <person name="Ward D."/>
            <person name="Feldgarden M."/>
            <person name="Gevers D."/>
            <person name="Leonetti C."/>
            <person name="Blanton J.M."/>
            <person name="Dewhirst F.E."/>
            <person name="Izard J."/>
            <person name="Walker B."/>
            <person name="Young S."/>
            <person name="Zeng Q."/>
            <person name="Gargeya S."/>
            <person name="Fitzgerald M."/>
            <person name="Haas B."/>
            <person name="Abouelleil A."/>
            <person name="Allen A.W."/>
            <person name="Alvarado L."/>
            <person name="Arachchi H.M."/>
            <person name="Berlin A.M."/>
            <person name="Chapman S.B."/>
            <person name="Gainer-Dewar J."/>
            <person name="Goldberg J."/>
            <person name="Griggs A."/>
            <person name="Gujja S."/>
            <person name="Hansen M."/>
            <person name="Howarth C."/>
            <person name="Imamovic A."/>
            <person name="Ireland A."/>
            <person name="Larimer J."/>
            <person name="McCowan C."/>
            <person name="Murphy C."/>
            <person name="Pearson M."/>
            <person name="Poon T.W."/>
            <person name="Priest M."/>
            <person name="Roberts A."/>
            <person name="Saif S."/>
            <person name="Shea T."/>
            <person name="Sisk P."/>
            <person name="Sykes S."/>
            <person name="Wortman J."/>
            <person name="Nusbaum C."/>
            <person name="Birren B."/>
        </authorList>
    </citation>
    <scope>NUCLEOTIDE SEQUENCE [LARGE SCALE GENOMIC DNA]</scope>
    <source>
        <strain evidence="4 5">ATCC 51939</strain>
    </source>
</reference>
<feature type="signal peptide" evidence="2">
    <location>
        <begin position="1"/>
        <end position="32"/>
    </location>
</feature>
<sequence>MSNKNRLNRFCKVPFSLAAGLLLSAVSLASVAASCRFEDGRFTVLTGSYTPPVLESFTLTGESSAVLCFSRKVEFTLLEYARAVPGEENQVQFRAVHFGDALNTAADSTDSPADGAEVSASDSADPEKAYYRLIFPEPARIGSEYLLRGAVKDTGKNTLEFSLAFIGYNERVSAAVFSEAGPVHSLSSKNPEKAKAEFIELYILEDGNIGGMVIQSAHDGELADFVLPAAEVKAGDYLTVHLRVLGEKAVSETGTDLALSSTVYSWPESCDIWNEKADNTKTRLGTDDVLLLRERQGGKLVDALLYSPSDKSAWSKDLMNAYAREAFESGIWLGGTLPSCALRSDGVTAVRTLSRLNVRQIAARFAQGERAPFAVSSDDWKVLSGKNGEKASPGRPNVFAPATGK</sequence>
<comment type="caution">
    <text evidence="4">The sequence shown here is derived from an EMBL/GenBank/DDBJ whole genome shotgun (WGS) entry which is preliminary data.</text>
</comment>
<evidence type="ECO:0000256" key="2">
    <source>
        <dbReference type="SAM" id="SignalP"/>
    </source>
</evidence>
<dbReference type="Proteomes" id="UP000014541">
    <property type="component" value="Unassembled WGS sequence"/>
</dbReference>
<gene>
    <name evidence="4" type="ORF">HMPREF9194_01621</name>
</gene>
<evidence type="ECO:0000313" key="4">
    <source>
        <dbReference type="EMBL" id="EPF31276.1"/>
    </source>
</evidence>
<accession>S3K2X5</accession>
<dbReference type="HOGENOM" id="CLU_723486_0_0_12"/>
<dbReference type="InterPro" id="IPR058683">
    <property type="entry name" value="TP_1001-like_C"/>
</dbReference>
<evidence type="ECO:0000256" key="1">
    <source>
        <dbReference type="SAM" id="MobiDB-lite"/>
    </source>
</evidence>
<dbReference type="PATRIC" id="fig|1125699.3.peg.1634"/>
<dbReference type="AlphaFoldDB" id="S3K2X5"/>
<feature type="chain" id="PRO_5004511056" description="TP-1001-like C-terminal domain-containing protein" evidence="2">
    <location>
        <begin position="33"/>
        <end position="405"/>
    </location>
</feature>